<dbReference type="RefSeq" id="XP_007778149.1">
    <property type="nucleotide sequence ID" value="XM_007779959.1"/>
</dbReference>
<dbReference type="PANTHER" id="PTHR13593:SF140">
    <property type="entry name" value="PLC-LIKE PHOSPHODIESTERASE"/>
    <property type="match status" value="1"/>
</dbReference>
<dbReference type="GO" id="GO:0008081">
    <property type="term" value="F:phosphoric diester hydrolase activity"/>
    <property type="evidence" value="ECO:0007669"/>
    <property type="project" value="InterPro"/>
</dbReference>
<dbReference type="GeneID" id="19899368"/>
<dbReference type="AlphaFoldDB" id="R7YLN3"/>
<dbReference type="STRING" id="1168221.R7YLN3"/>
<evidence type="ECO:0008006" key="5">
    <source>
        <dbReference type="Google" id="ProtNLM"/>
    </source>
</evidence>
<dbReference type="InterPro" id="IPR017946">
    <property type="entry name" value="PLC-like_Pdiesterase_TIM-brl"/>
</dbReference>
<dbReference type="OrthoDB" id="7984201at2759"/>
<feature type="compositionally biased region" description="Low complexity" evidence="1">
    <location>
        <begin position="100"/>
        <end position="115"/>
    </location>
</feature>
<dbReference type="HOGENOM" id="CLU_037358_0_1_1"/>
<organism evidence="3 4">
    <name type="scientific">Coniosporium apollinis (strain CBS 100218)</name>
    <name type="common">Rock-inhabiting black yeast</name>
    <dbReference type="NCBI Taxonomy" id="1168221"/>
    <lineage>
        <taxon>Eukaryota</taxon>
        <taxon>Fungi</taxon>
        <taxon>Dikarya</taxon>
        <taxon>Ascomycota</taxon>
        <taxon>Pezizomycotina</taxon>
        <taxon>Dothideomycetes</taxon>
        <taxon>Dothideomycetes incertae sedis</taxon>
        <taxon>Coniosporium</taxon>
    </lineage>
</organism>
<sequence>MLPRALWLSCLLAVARAQSEETTATPSETITAQDGVPTSLDVTYASISTTITLLPTAGSLSPTTASNGNGTALSTASGSQTTEDVTLIVGGQTTLSSNGTMTSSGATSRTSTSAAPVNTQPCNGHVEFCERKYSNITYVAAHNSPFSRPGNAASNQLLPVTSQLNDGIRMLQSQSHFVNNTLYLCHTSCDILNAGTLEDYLRTVTLWVEDHPFDILTILLGNSDLVSVDNYIAPIQNSGLWPYLYTPPTIPLSLPNWPTLSSMILRQKRVVLFMDYMANQTAVPYILDEFLHIWETPFSPTDPTFPCTVERPPELPEEQARESLMYMANHNLNTGLTFLGNEILVPNVARINQTNAVEGPGSLGAMAEDCTDLWGRPPNFLLVDFYDAGSGSVFEVAAELNGVAYDLECCGLIEPAAQAPRRPGVLLAAMVAGVAALLC</sequence>
<feature type="region of interest" description="Disordered" evidence="1">
    <location>
        <begin position="92"/>
        <end position="117"/>
    </location>
</feature>
<dbReference type="Pfam" id="PF26146">
    <property type="entry name" value="PI-PLC_X"/>
    <property type="match status" value="1"/>
</dbReference>
<dbReference type="EMBL" id="JH767560">
    <property type="protein sequence ID" value="EON62832.1"/>
    <property type="molecule type" value="Genomic_DNA"/>
</dbReference>
<evidence type="ECO:0000313" key="4">
    <source>
        <dbReference type="Proteomes" id="UP000016924"/>
    </source>
</evidence>
<dbReference type="SUPFAM" id="SSF51695">
    <property type="entry name" value="PLC-like phosphodiesterases"/>
    <property type="match status" value="1"/>
</dbReference>
<name>R7YLN3_CONA1</name>
<dbReference type="OMA" id="CNNYVEF"/>
<dbReference type="InterPro" id="IPR051057">
    <property type="entry name" value="PI-PLC_domain"/>
</dbReference>
<evidence type="ECO:0000256" key="2">
    <source>
        <dbReference type="SAM" id="SignalP"/>
    </source>
</evidence>
<gene>
    <name evidence="3" type="ORF">W97_02057</name>
</gene>
<dbReference type="GO" id="GO:0006629">
    <property type="term" value="P:lipid metabolic process"/>
    <property type="evidence" value="ECO:0007669"/>
    <property type="project" value="InterPro"/>
</dbReference>
<keyword evidence="2" id="KW-0732">Signal</keyword>
<accession>R7YLN3</accession>
<reference evidence="4" key="1">
    <citation type="submission" date="2012-06" db="EMBL/GenBank/DDBJ databases">
        <title>The genome sequence of Coniosporium apollinis CBS 100218.</title>
        <authorList>
            <consortium name="The Broad Institute Genome Sequencing Platform"/>
            <person name="Cuomo C."/>
            <person name="Gorbushina A."/>
            <person name="Noack S."/>
            <person name="Walker B."/>
            <person name="Young S.K."/>
            <person name="Zeng Q."/>
            <person name="Gargeya S."/>
            <person name="Fitzgerald M."/>
            <person name="Haas B."/>
            <person name="Abouelleil A."/>
            <person name="Alvarado L."/>
            <person name="Arachchi H.M."/>
            <person name="Berlin A.M."/>
            <person name="Chapman S.B."/>
            <person name="Goldberg J."/>
            <person name="Griggs A."/>
            <person name="Gujja S."/>
            <person name="Hansen M."/>
            <person name="Howarth C."/>
            <person name="Imamovic A."/>
            <person name="Larimer J."/>
            <person name="McCowan C."/>
            <person name="Montmayeur A."/>
            <person name="Murphy C."/>
            <person name="Neiman D."/>
            <person name="Pearson M."/>
            <person name="Priest M."/>
            <person name="Roberts A."/>
            <person name="Saif S."/>
            <person name="Shea T."/>
            <person name="Sisk P."/>
            <person name="Sykes S."/>
            <person name="Wortman J."/>
            <person name="Nusbaum C."/>
            <person name="Birren B."/>
        </authorList>
    </citation>
    <scope>NUCLEOTIDE SEQUENCE [LARGE SCALE GENOMIC DNA]</scope>
    <source>
        <strain evidence="4">CBS 100218</strain>
    </source>
</reference>
<feature type="signal peptide" evidence="2">
    <location>
        <begin position="1"/>
        <end position="17"/>
    </location>
</feature>
<dbReference type="Proteomes" id="UP000016924">
    <property type="component" value="Unassembled WGS sequence"/>
</dbReference>
<feature type="chain" id="PRO_5004460985" description="PLC-like phosphodiesterase" evidence="2">
    <location>
        <begin position="18"/>
        <end position="439"/>
    </location>
</feature>
<dbReference type="Gene3D" id="3.20.20.190">
    <property type="entry name" value="Phosphatidylinositol (PI) phosphodiesterase"/>
    <property type="match status" value="1"/>
</dbReference>
<protein>
    <recommendedName>
        <fullName evidence="5">PLC-like phosphodiesterase</fullName>
    </recommendedName>
</protein>
<dbReference type="PANTHER" id="PTHR13593">
    <property type="match status" value="1"/>
</dbReference>
<proteinExistence type="predicted"/>
<evidence type="ECO:0000256" key="1">
    <source>
        <dbReference type="SAM" id="MobiDB-lite"/>
    </source>
</evidence>
<evidence type="ECO:0000313" key="3">
    <source>
        <dbReference type="EMBL" id="EON62832.1"/>
    </source>
</evidence>
<dbReference type="eggNOG" id="ENOG502RUV2">
    <property type="taxonomic scope" value="Eukaryota"/>
</dbReference>
<keyword evidence="4" id="KW-1185">Reference proteome</keyword>